<dbReference type="Pfam" id="PF10277">
    <property type="entry name" value="Frag1"/>
    <property type="match status" value="1"/>
</dbReference>
<dbReference type="PANTHER" id="PTHR21324">
    <property type="entry name" value="FASTING-INDUCIBLE INTEGRAL MEMBRANE PROTEIN TM6P1-RELATED"/>
    <property type="match status" value="1"/>
</dbReference>
<accession>A0A0L8FRN2</accession>
<dbReference type="GO" id="GO:0012505">
    <property type="term" value="C:endomembrane system"/>
    <property type="evidence" value="ECO:0007669"/>
    <property type="project" value="UniProtKB-SubCell"/>
</dbReference>
<comment type="similarity">
    <text evidence="2">Belongs to the DRAM/TMEM150 family.</text>
</comment>
<reference evidence="8" key="1">
    <citation type="submission" date="2015-07" db="EMBL/GenBank/DDBJ databases">
        <title>MeaNS - Measles Nucleotide Surveillance Program.</title>
        <authorList>
            <person name="Tran T."/>
            <person name="Druce J."/>
        </authorList>
    </citation>
    <scope>NUCLEOTIDE SEQUENCE</scope>
    <source>
        <strain evidence="8">UCB-OBI-ISO-001</strain>
        <tissue evidence="8">Gonad</tissue>
    </source>
</reference>
<name>A0A0L8FRN2_OCTBM</name>
<keyword evidence="5 6" id="KW-0472">Membrane</keyword>
<evidence type="ECO:0000259" key="7">
    <source>
        <dbReference type="Pfam" id="PF10277"/>
    </source>
</evidence>
<evidence type="ECO:0000256" key="1">
    <source>
        <dbReference type="ARBA" id="ARBA00004127"/>
    </source>
</evidence>
<feature type="domain" description="CWH43-like N-terminal" evidence="7">
    <location>
        <begin position="8"/>
        <end position="64"/>
    </location>
</feature>
<protein>
    <recommendedName>
        <fullName evidence="7">CWH43-like N-terminal domain-containing protein</fullName>
    </recommendedName>
</protein>
<keyword evidence="3 6" id="KW-0812">Transmembrane</keyword>
<dbReference type="InterPro" id="IPR050911">
    <property type="entry name" value="DRAM/TMEM150_Autophagy_Mod"/>
</dbReference>
<evidence type="ECO:0000313" key="8">
    <source>
        <dbReference type="EMBL" id="KOF67339.1"/>
    </source>
</evidence>
<dbReference type="AlphaFoldDB" id="A0A0L8FRN2"/>
<dbReference type="EMBL" id="KQ427168">
    <property type="protein sequence ID" value="KOF67339.1"/>
    <property type="molecule type" value="Genomic_DNA"/>
</dbReference>
<gene>
    <name evidence="8" type="ORF">OCBIM_22009946mg</name>
</gene>
<dbReference type="STRING" id="37653.A0A0L8FRN2"/>
<dbReference type="InterPro" id="IPR019402">
    <property type="entry name" value="CWH43_N"/>
</dbReference>
<sequence length="88" mass="9468">MCFLLGLEMLPISLVVVTFLTFITTYVISVSNGHVTPYLPYISDTGAKSPESCIFGQLLTVSTIIGLHKPSFVSNEGDDVGMGASRRI</sequence>
<evidence type="ECO:0000256" key="6">
    <source>
        <dbReference type="SAM" id="Phobius"/>
    </source>
</evidence>
<evidence type="ECO:0000256" key="2">
    <source>
        <dbReference type="ARBA" id="ARBA00006565"/>
    </source>
</evidence>
<dbReference type="PANTHER" id="PTHR21324:SF2">
    <property type="entry name" value="EG:22E5.9 PROTEIN"/>
    <property type="match status" value="1"/>
</dbReference>
<proteinExistence type="inferred from homology"/>
<organism evidence="8">
    <name type="scientific">Octopus bimaculoides</name>
    <name type="common">California two-spotted octopus</name>
    <dbReference type="NCBI Taxonomy" id="37653"/>
    <lineage>
        <taxon>Eukaryota</taxon>
        <taxon>Metazoa</taxon>
        <taxon>Spiralia</taxon>
        <taxon>Lophotrochozoa</taxon>
        <taxon>Mollusca</taxon>
        <taxon>Cephalopoda</taxon>
        <taxon>Coleoidea</taxon>
        <taxon>Octopodiformes</taxon>
        <taxon>Octopoda</taxon>
        <taxon>Incirrata</taxon>
        <taxon>Octopodidae</taxon>
        <taxon>Octopus</taxon>
    </lineage>
</organism>
<feature type="transmembrane region" description="Helical" evidence="6">
    <location>
        <begin position="12"/>
        <end position="30"/>
    </location>
</feature>
<dbReference type="OrthoDB" id="191706at2759"/>
<evidence type="ECO:0000256" key="4">
    <source>
        <dbReference type="ARBA" id="ARBA00022989"/>
    </source>
</evidence>
<comment type="subcellular location">
    <subcellularLocation>
        <location evidence="1">Endomembrane system</location>
        <topology evidence="1">Multi-pass membrane protein</topology>
    </subcellularLocation>
</comment>
<keyword evidence="4 6" id="KW-1133">Transmembrane helix</keyword>
<evidence type="ECO:0000256" key="3">
    <source>
        <dbReference type="ARBA" id="ARBA00022692"/>
    </source>
</evidence>
<evidence type="ECO:0000256" key="5">
    <source>
        <dbReference type="ARBA" id="ARBA00023136"/>
    </source>
</evidence>